<dbReference type="GO" id="GO:0005886">
    <property type="term" value="C:plasma membrane"/>
    <property type="evidence" value="ECO:0007669"/>
    <property type="project" value="UniProtKB-SubCell"/>
</dbReference>
<keyword evidence="6" id="KW-0677">Repeat</keyword>
<dbReference type="GO" id="GO:0009055">
    <property type="term" value="F:electron transfer activity"/>
    <property type="evidence" value="ECO:0007669"/>
    <property type="project" value="InterPro"/>
</dbReference>
<keyword evidence="4 9" id="KW-0479">Metal-binding</keyword>
<name>A0A2N5XK66_9HYPH</name>
<evidence type="ECO:0000256" key="10">
    <source>
        <dbReference type="SAM" id="SignalP"/>
    </source>
</evidence>
<dbReference type="InterPro" id="IPR051459">
    <property type="entry name" value="Cytochrome_c-type_DH"/>
</dbReference>
<comment type="caution">
    <text evidence="12">The sequence shown here is derived from an EMBL/GenBank/DDBJ whole genome shotgun (WGS) entry which is preliminary data.</text>
</comment>
<evidence type="ECO:0000256" key="5">
    <source>
        <dbReference type="ARBA" id="ARBA00022729"/>
    </source>
</evidence>
<keyword evidence="3 9" id="KW-0349">Heme</keyword>
<dbReference type="GO" id="GO:0020037">
    <property type="term" value="F:heme binding"/>
    <property type="evidence" value="ECO:0007669"/>
    <property type="project" value="InterPro"/>
</dbReference>
<dbReference type="RefSeq" id="WP_101535726.1">
    <property type="nucleotide sequence ID" value="NZ_PKUQ01000055.1"/>
</dbReference>
<dbReference type="PANTHER" id="PTHR35008:SF8">
    <property type="entry name" value="ALCOHOL DEHYDROGENASE CYTOCHROME C SUBUNIT"/>
    <property type="match status" value="1"/>
</dbReference>
<dbReference type="Pfam" id="PF00034">
    <property type="entry name" value="Cytochrom_C"/>
    <property type="match status" value="1"/>
</dbReference>
<keyword evidence="7 9" id="KW-0408">Iron</keyword>
<dbReference type="InterPro" id="IPR014353">
    <property type="entry name" value="Membr-bd_ADH_cyt_c"/>
</dbReference>
<proteinExistence type="predicted"/>
<keyword evidence="13" id="KW-1185">Reference proteome</keyword>
<gene>
    <name evidence="12" type="ORF">C0081_21125</name>
</gene>
<dbReference type="AlphaFoldDB" id="A0A2N5XK66"/>
<evidence type="ECO:0000313" key="13">
    <source>
        <dbReference type="Proteomes" id="UP000234881"/>
    </source>
</evidence>
<dbReference type="OrthoDB" id="9811281at2"/>
<dbReference type="PANTHER" id="PTHR35008">
    <property type="entry name" value="BLL4482 PROTEIN-RELATED"/>
    <property type="match status" value="1"/>
</dbReference>
<dbReference type="GO" id="GO:0016614">
    <property type="term" value="F:oxidoreductase activity, acting on CH-OH group of donors"/>
    <property type="evidence" value="ECO:0007669"/>
    <property type="project" value="InterPro"/>
</dbReference>
<evidence type="ECO:0000256" key="8">
    <source>
        <dbReference type="ARBA" id="ARBA00023136"/>
    </source>
</evidence>
<protein>
    <submittedName>
        <fullName evidence="12">Cytochrome C</fullName>
    </submittedName>
</protein>
<evidence type="ECO:0000256" key="4">
    <source>
        <dbReference type="ARBA" id="ARBA00022723"/>
    </source>
</evidence>
<feature type="domain" description="Cytochrome c" evidence="11">
    <location>
        <begin position="185"/>
        <end position="295"/>
    </location>
</feature>
<keyword evidence="5 10" id="KW-0732">Signal</keyword>
<evidence type="ECO:0000256" key="6">
    <source>
        <dbReference type="ARBA" id="ARBA00022737"/>
    </source>
</evidence>
<feature type="signal peptide" evidence="10">
    <location>
        <begin position="1"/>
        <end position="20"/>
    </location>
</feature>
<dbReference type="SUPFAM" id="SSF46626">
    <property type="entry name" value="Cytochrome c"/>
    <property type="match status" value="2"/>
</dbReference>
<evidence type="ECO:0000313" key="12">
    <source>
        <dbReference type="EMBL" id="PLW74828.1"/>
    </source>
</evidence>
<keyword evidence="2" id="KW-1003">Cell membrane</keyword>
<evidence type="ECO:0000256" key="1">
    <source>
        <dbReference type="ARBA" id="ARBA00004236"/>
    </source>
</evidence>
<accession>A0A2N5XK66</accession>
<dbReference type="Gene3D" id="1.10.760.10">
    <property type="entry name" value="Cytochrome c-like domain"/>
    <property type="match status" value="1"/>
</dbReference>
<keyword evidence="8" id="KW-0472">Membrane</keyword>
<dbReference type="EMBL" id="PKUQ01000055">
    <property type="protein sequence ID" value="PLW74828.1"/>
    <property type="molecule type" value="Genomic_DNA"/>
</dbReference>
<feature type="chain" id="PRO_5014600660" evidence="10">
    <location>
        <begin position="21"/>
        <end position="296"/>
    </location>
</feature>
<evidence type="ECO:0000259" key="11">
    <source>
        <dbReference type="PROSITE" id="PS51007"/>
    </source>
</evidence>
<evidence type="ECO:0000256" key="3">
    <source>
        <dbReference type="ARBA" id="ARBA00022617"/>
    </source>
</evidence>
<evidence type="ECO:0000256" key="9">
    <source>
        <dbReference type="PROSITE-ProRule" id="PRU00433"/>
    </source>
</evidence>
<dbReference type="GO" id="GO:0005506">
    <property type="term" value="F:iron ion binding"/>
    <property type="evidence" value="ECO:0007669"/>
    <property type="project" value="InterPro"/>
</dbReference>
<dbReference type="Proteomes" id="UP000234881">
    <property type="component" value="Unassembled WGS sequence"/>
</dbReference>
<evidence type="ECO:0000256" key="2">
    <source>
        <dbReference type="ARBA" id="ARBA00022475"/>
    </source>
</evidence>
<dbReference type="PIRSF" id="PIRSF000018">
    <property type="entry name" value="Mb_ADH_cyt_c"/>
    <property type="match status" value="1"/>
</dbReference>
<organism evidence="12 13">
    <name type="scientific">Cohaesibacter celericrescens</name>
    <dbReference type="NCBI Taxonomy" id="2067669"/>
    <lineage>
        <taxon>Bacteria</taxon>
        <taxon>Pseudomonadati</taxon>
        <taxon>Pseudomonadota</taxon>
        <taxon>Alphaproteobacteria</taxon>
        <taxon>Hyphomicrobiales</taxon>
        <taxon>Cohaesibacteraceae</taxon>
    </lineage>
</organism>
<reference evidence="12 13" key="1">
    <citation type="submission" date="2018-01" db="EMBL/GenBank/DDBJ databases">
        <title>The draft genome sequence of Cohaesibacter sp. H1304.</title>
        <authorList>
            <person name="Wang N.-N."/>
            <person name="Du Z.-J."/>
        </authorList>
    </citation>
    <scope>NUCLEOTIDE SEQUENCE [LARGE SCALE GENOMIC DNA]</scope>
    <source>
        <strain evidence="12 13">H1304</strain>
    </source>
</reference>
<dbReference type="InterPro" id="IPR009056">
    <property type="entry name" value="Cyt_c-like_dom"/>
</dbReference>
<evidence type="ECO:0000256" key="7">
    <source>
        <dbReference type="ARBA" id="ARBA00023004"/>
    </source>
</evidence>
<dbReference type="PROSITE" id="PS51007">
    <property type="entry name" value="CYTC"/>
    <property type="match status" value="2"/>
</dbReference>
<sequence length="296" mass="31919">MKKPILFMVAALALPGAAFTALEQWPIGNEPQLEALEGVPDRGAYLARMAGCIACHTNVAGGGKPLAGGLALKTDFGTFYSPNLTSDKEQGIGAWNIDDFVQAVRQGVSPEGKPYYPAFPYPFYAKLSDQDIADLWAAFQTVPPVDEPSILQDLGFPFNIRASLKIWRGLFLDSTGFKPTGGKSEMWQRGQYIVEGPAHCAACHTPRNILGARQAELNLHGADKLPDGGKSPDITSKALKKRGWDKDGLAYALRTGLTPDGDVFGGSMGEVVRDGTAFLTQEDREAMAIFLLDLDE</sequence>
<comment type="subcellular location">
    <subcellularLocation>
        <location evidence="1">Cell membrane</location>
    </subcellularLocation>
</comment>
<dbReference type="InterPro" id="IPR036909">
    <property type="entry name" value="Cyt_c-like_dom_sf"/>
</dbReference>
<feature type="domain" description="Cytochrome c" evidence="11">
    <location>
        <begin position="38"/>
        <end position="143"/>
    </location>
</feature>